<dbReference type="Gene3D" id="1.10.357.10">
    <property type="entry name" value="Tetracycline Repressor, domain 2"/>
    <property type="match status" value="1"/>
</dbReference>
<evidence type="ECO:0000313" key="5">
    <source>
        <dbReference type="Proteomes" id="UP000583800"/>
    </source>
</evidence>
<dbReference type="InterPro" id="IPR001647">
    <property type="entry name" value="HTH_TetR"/>
</dbReference>
<dbReference type="Pfam" id="PF17920">
    <property type="entry name" value="TetR_C_16"/>
    <property type="match status" value="1"/>
</dbReference>
<accession>A0A7X0C4C6</accession>
<evidence type="ECO:0000313" key="4">
    <source>
        <dbReference type="EMBL" id="MBB6347220.1"/>
    </source>
</evidence>
<dbReference type="SUPFAM" id="SSF48498">
    <property type="entry name" value="Tetracyclin repressor-like, C-terminal domain"/>
    <property type="match status" value="1"/>
</dbReference>
<dbReference type="GO" id="GO:0000976">
    <property type="term" value="F:transcription cis-regulatory region binding"/>
    <property type="evidence" value="ECO:0007669"/>
    <property type="project" value="TreeGrafter"/>
</dbReference>
<organism evidence="4 5">
    <name type="scientific">Nonomuraea muscovyensis</name>
    <dbReference type="NCBI Taxonomy" id="1124761"/>
    <lineage>
        <taxon>Bacteria</taxon>
        <taxon>Bacillati</taxon>
        <taxon>Actinomycetota</taxon>
        <taxon>Actinomycetes</taxon>
        <taxon>Streptosporangiales</taxon>
        <taxon>Streptosporangiaceae</taxon>
        <taxon>Nonomuraea</taxon>
    </lineage>
</organism>
<dbReference type="PRINTS" id="PR00455">
    <property type="entry name" value="HTHTETR"/>
</dbReference>
<dbReference type="InterPro" id="IPR041678">
    <property type="entry name" value="TetR_C_16"/>
</dbReference>
<dbReference type="Pfam" id="PF00440">
    <property type="entry name" value="TetR_N"/>
    <property type="match status" value="1"/>
</dbReference>
<dbReference type="Gene3D" id="1.10.10.60">
    <property type="entry name" value="Homeodomain-like"/>
    <property type="match status" value="1"/>
</dbReference>
<reference evidence="4 5" key="1">
    <citation type="submission" date="2020-08" db="EMBL/GenBank/DDBJ databases">
        <title>Sequencing the genomes of 1000 actinobacteria strains.</title>
        <authorList>
            <person name="Klenk H.-P."/>
        </authorList>
    </citation>
    <scope>NUCLEOTIDE SEQUENCE [LARGE SCALE GENOMIC DNA]</scope>
    <source>
        <strain evidence="4 5">DSM 45913</strain>
    </source>
</reference>
<dbReference type="Proteomes" id="UP000583800">
    <property type="component" value="Unassembled WGS sequence"/>
</dbReference>
<keyword evidence="5" id="KW-1185">Reference proteome</keyword>
<dbReference type="EMBL" id="JACHJB010000002">
    <property type="protein sequence ID" value="MBB6347220.1"/>
    <property type="molecule type" value="Genomic_DNA"/>
</dbReference>
<evidence type="ECO:0000256" key="1">
    <source>
        <dbReference type="ARBA" id="ARBA00023125"/>
    </source>
</evidence>
<gene>
    <name evidence="4" type="ORF">FHU36_003765</name>
</gene>
<feature type="domain" description="HTH tetR-type" evidence="3">
    <location>
        <begin position="6"/>
        <end position="66"/>
    </location>
</feature>
<dbReference type="RefSeq" id="WP_185085207.1">
    <property type="nucleotide sequence ID" value="NZ_JACHJB010000002.1"/>
</dbReference>
<evidence type="ECO:0000256" key="2">
    <source>
        <dbReference type="PROSITE-ProRule" id="PRU00335"/>
    </source>
</evidence>
<feature type="DNA-binding region" description="H-T-H motif" evidence="2">
    <location>
        <begin position="29"/>
        <end position="48"/>
    </location>
</feature>
<dbReference type="GO" id="GO:0003700">
    <property type="term" value="F:DNA-binding transcription factor activity"/>
    <property type="evidence" value="ECO:0007669"/>
    <property type="project" value="TreeGrafter"/>
</dbReference>
<name>A0A7X0C4C6_9ACTN</name>
<dbReference type="InterPro" id="IPR009057">
    <property type="entry name" value="Homeodomain-like_sf"/>
</dbReference>
<dbReference type="PANTHER" id="PTHR30055:SF235">
    <property type="entry name" value="TRANSCRIPTIONAL REGULATORY PROTEIN"/>
    <property type="match status" value="1"/>
</dbReference>
<keyword evidence="1 2" id="KW-0238">DNA-binding</keyword>
<comment type="caution">
    <text evidence="4">The sequence shown here is derived from an EMBL/GenBank/DDBJ whole genome shotgun (WGS) entry which is preliminary data.</text>
</comment>
<dbReference type="InterPro" id="IPR036271">
    <property type="entry name" value="Tet_transcr_reg_TetR-rel_C_sf"/>
</dbReference>
<protein>
    <submittedName>
        <fullName evidence="4">AcrR family transcriptional regulator</fullName>
    </submittedName>
</protein>
<dbReference type="PROSITE" id="PS50977">
    <property type="entry name" value="HTH_TETR_2"/>
    <property type="match status" value="1"/>
</dbReference>
<proteinExistence type="predicted"/>
<sequence length="193" mass="20842">MRRSAVETKAVILAAARERFAADGYEKATIRAIAADARIDPSMVMRYFGSKDRLFAAAAEFDLRLPDLGALPRDRVGATLVRHFLDRWEADDALQVLLRTGVTNQAAAERTRAIFATQLAPLITALAGDPTGGDGRAATRAVLVASQMLGMALCRYILRFPPAVTMSDDDIVAWLGPVIQRYLTGSDPANGPL</sequence>
<dbReference type="AlphaFoldDB" id="A0A7X0C4C6"/>
<dbReference type="SUPFAM" id="SSF46689">
    <property type="entry name" value="Homeodomain-like"/>
    <property type="match status" value="1"/>
</dbReference>
<dbReference type="PANTHER" id="PTHR30055">
    <property type="entry name" value="HTH-TYPE TRANSCRIPTIONAL REGULATOR RUTR"/>
    <property type="match status" value="1"/>
</dbReference>
<evidence type="ECO:0000259" key="3">
    <source>
        <dbReference type="PROSITE" id="PS50977"/>
    </source>
</evidence>
<dbReference type="InterPro" id="IPR050109">
    <property type="entry name" value="HTH-type_TetR-like_transc_reg"/>
</dbReference>